<name>A0A238L023_9RHOB</name>
<evidence type="ECO:0000313" key="2">
    <source>
        <dbReference type="EMBL" id="SMX48379.1"/>
    </source>
</evidence>
<dbReference type="Proteomes" id="UP000207598">
    <property type="component" value="Unassembled WGS sequence"/>
</dbReference>
<accession>A0A238L023</accession>
<sequence length="185" mass="20040">MTPPCASVDAQYDIAVVLGGGSEADRRTQRERTGRIHAATRLYHEGKVAHLHLTGGGPDGRSANAALLARLARDEGVPDDRLSLESRSLSTLQNALFSRPDLPPGARLLIVTEAFHGWRARASFAWAGLPAEVCASSAPWRPIYLRPLVPLRETAAWGVNILRAGLWLTAETLGLEQRLPQALLI</sequence>
<dbReference type="Pfam" id="PF02698">
    <property type="entry name" value="DUF218"/>
    <property type="match status" value="1"/>
</dbReference>
<dbReference type="InterPro" id="IPR051599">
    <property type="entry name" value="Cell_Envelope_Assoc"/>
</dbReference>
<reference evidence="2 3" key="1">
    <citation type="submission" date="2017-05" db="EMBL/GenBank/DDBJ databases">
        <authorList>
            <person name="Song R."/>
            <person name="Chenine A.L."/>
            <person name="Ruprecht R.M."/>
        </authorList>
    </citation>
    <scope>NUCLEOTIDE SEQUENCE [LARGE SCALE GENOMIC DNA]</scope>
    <source>
        <strain evidence="2 3">CECT 8898</strain>
    </source>
</reference>
<dbReference type="InterPro" id="IPR014729">
    <property type="entry name" value="Rossmann-like_a/b/a_fold"/>
</dbReference>
<dbReference type="RefSeq" id="WP_094022687.1">
    <property type="nucleotide sequence ID" value="NZ_FXYF01000013.1"/>
</dbReference>
<proteinExistence type="predicted"/>
<dbReference type="GO" id="GO:0005886">
    <property type="term" value="C:plasma membrane"/>
    <property type="evidence" value="ECO:0007669"/>
    <property type="project" value="TreeGrafter"/>
</dbReference>
<dbReference type="Gene3D" id="3.40.50.620">
    <property type="entry name" value="HUPs"/>
    <property type="match status" value="1"/>
</dbReference>
<dbReference type="CDD" id="cd06259">
    <property type="entry name" value="YdcF-like"/>
    <property type="match status" value="1"/>
</dbReference>
<keyword evidence="3" id="KW-1185">Reference proteome</keyword>
<protein>
    <recommendedName>
        <fullName evidence="1">DUF218 domain-containing protein</fullName>
    </recommendedName>
</protein>
<dbReference type="PANTHER" id="PTHR30336:SF20">
    <property type="entry name" value="DUF218 DOMAIN-CONTAINING PROTEIN"/>
    <property type="match status" value="1"/>
</dbReference>
<organism evidence="2 3">
    <name type="scientific">Maliponia aquimaris</name>
    <dbReference type="NCBI Taxonomy" id="1673631"/>
    <lineage>
        <taxon>Bacteria</taxon>
        <taxon>Pseudomonadati</taxon>
        <taxon>Pseudomonadota</taxon>
        <taxon>Alphaproteobacteria</taxon>
        <taxon>Rhodobacterales</taxon>
        <taxon>Paracoccaceae</taxon>
        <taxon>Maliponia</taxon>
    </lineage>
</organism>
<dbReference type="InterPro" id="IPR003848">
    <property type="entry name" value="DUF218"/>
</dbReference>
<dbReference type="PANTHER" id="PTHR30336">
    <property type="entry name" value="INNER MEMBRANE PROTEIN, PROBABLE PERMEASE"/>
    <property type="match status" value="1"/>
</dbReference>
<evidence type="ECO:0000313" key="3">
    <source>
        <dbReference type="Proteomes" id="UP000207598"/>
    </source>
</evidence>
<evidence type="ECO:0000259" key="1">
    <source>
        <dbReference type="Pfam" id="PF02698"/>
    </source>
</evidence>
<dbReference type="AlphaFoldDB" id="A0A238L023"/>
<gene>
    <name evidence="2" type="ORF">MAA8898_03918</name>
</gene>
<feature type="domain" description="DUF218" evidence="1">
    <location>
        <begin position="13"/>
        <end position="147"/>
    </location>
</feature>
<dbReference type="EMBL" id="FXYF01000013">
    <property type="protein sequence ID" value="SMX48379.1"/>
    <property type="molecule type" value="Genomic_DNA"/>
</dbReference>